<evidence type="ECO:0000313" key="1">
    <source>
        <dbReference type="EMBL" id="KYC73062.1"/>
    </source>
</evidence>
<dbReference type="AlphaFoldDB" id="A0A150KI49"/>
<gene>
    <name evidence="1" type="ORF">B4099_1646</name>
</gene>
<name>A0A150KI49_HEYCO</name>
<dbReference type="Proteomes" id="UP000075304">
    <property type="component" value="Unassembled WGS sequence"/>
</dbReference>
<proteinExistence type="predicted"/>
<evidence type="ECO:0000313" key="2">
    <source>
        <dbReference type="Proteomes" id="UP000075304"/>
    </source>
</evidence>
<comment type="caution">
    <text evidence="1">The sequence shown here is derived from an EMBL/GenBank/DDBJ whole genome shotgun (WGS) entry which is preliminary data.</text>
</comment>
<organism evidence="1 2">
    <name type="scientific">Heyndrickxia coagulans</name>
    <name type="common">Weizmannia coagulans</name>
    <dbReference type="NCBI Taxonomy" id="1398"/>
    <lineage>
        <taxon>Bacteria</taxon>
        <taxon>Bacillati</taxon>
        <taxon>Bacillota</taxon>
        <taxon>Bacilli</taxon>
        <taxon>Bacillales</taxon>
        <taxon>Bacillaceae</taxon>
        <taxon>Heyndrickxia</taxon>
    </lineage>
</organism>
<protein>
    <submittedName>
        <fullName evidence="1">Uncharacterized protein</fullName>
    </submittedName>
</protein>
<dbReference type="EMBL" id="LQYI01000012">
    <property type="protein sequence ID" value="KYC73062.1"/>
    <property type="molecule type" value="Genomic_DNA"/>
</dbReference>
<sequence length="39" mass="4310">MPVRFYAALEVHQPAIRPEKAGAKMRLLSFGRRTAGSVP</sequence>
<accession>A0A150KI49</accession>
<reference evidence="1 2" key="1">
    <citation type="submission" date="2016-01" db="EMBL/GenBank/DDBJ databases">
        <title>Genome Sequences of Twelve Sporeforming Bacillus Species Isolated from Foods.</title>
        <authorList>
            <person name="Berendsen E.M."/>
            <person name="Wells-Bennik M.H."/>
            <person name="Krawcyk A.O."/>
            <person name="De Jong A."/>
            <person name="Holsappel S."/>
            <person name="Eijlander R.T."/>
            <person name="Kuipers O.P."/>
        </authorList>
    </citation>
    <scope>NUCLEOTIDE SEQUENCE [LARGE SCALE GENOMIC DNA]</scope>
    <source>
        <strain evidence="1 2">B4099</strain>
    </source>
</reference>